<organism evidence="2 3">
    <name type="scientific">Halteria grandinella</name>
    <dbReference type="NCBI Taxonomy" id="5974"/>
    <lineage>
        <taxon>Eukaryota</taxon>
        <taxon>Sar</taxon>
        <taxon>Alveolata</taxon>
        <taxon>Ciliophora</taxon>
        <taxon>Intramacronucleata</taxon>
        <taxon>Spirotrichea</taxon>
        <taxon>Stichotrichia</taxon>
        <taxon>Sporadotrichida</taxon>
        <taxon>Halteriidae</taxon>
        <taxon>Halteria</taxon>
    </lineage>
</organism>
<dbReference type="Proteomes" id="UP000785679">
    <property type="component" value="Unassembled WGS sequence"/>
</dbReference>
<evidence type="ECO:0000313" key="3">
    <source>
        <dbReference type="Proteomes" id="UP000785679"/>
    </source>
</evidence>
<protein>
    <submittedName>
        <fullName evidence="2">Uncharacterized protein</fullName>
    </submittedName>
</protein>
<accession>A0A8J8NQM8</accession>
<evidence type="ECO:0000256" key="1">
    <source>
        <dbReference type="SAM" id="MobiDB-lite"/>
    </source>
</evidence>
<dbReference type="OrthoDB" id="10638158at2759"/>
<comment type="caution">
    <text evidence="2">The sequence shown here is derived from an EMBL/GenBank/DDBJ whole genome shotgun (WGS) entry which is preliminary data.</text>
</comment>
<feature type="region of interest" description="Disordered" evidence="1">
    <location>
        <begin position="116"/>
        <end position="168"/>
    </location>
</feature>
<sequence>MTVFNSLLAIKSAEFKHFCSTNNPKNQSLYINTEKLLVFSTKLFGEEKGKIHQIQARYMIEADAIRDKVNLFKQSAEDMLQIGYCERTLRAHKRKLEASMNQNALVDGVKLEDADSSERYKRRKVANNSGLSQVKDENGSENKEQEQSGNDEDGRTRMRPVLRPQRTHWKQRIGYQSPKFYTQVKIQDDLCTNIDLLRPPSNEECRDGGETQLKKKANFKQSMSLEDCDDLLLKMLQHPLDYVKSVYSYLYVRTLNYEFILLKNKSLQQQPSTYFDTPKEEEESVTQDERLVPARNERGRYPEFYYKMTPNFYEYYDLSRYQINNKQMLLYWLKYYSAKHGFQLQLHQENFRKSGQRVLRYYCEYKKKLLPDSPEGNRGIASYDARSVMADAAENGDEYEIQRGGPVITQNCNFRLLYRCEVDQNGNDCGPYYLQNFYPYHNHELKM</sequence>
<proteinExistence type="predicted"/>
<dbReference type="AlphaFoldDB" id="A0A8J8NQM8"/>
<feature type="compositionally biased region" description="Basic residues" evidence="1">
    <location>
        <begin position="157"/>
        <end position="168"/>
    </location>
</feature>
<gene>
    <name evidence="2" type="ORF">FGO68_gene14074</name>
</gene>
<reference evidence="2" key="1">
    <citation type="submission" date="2019-06" db="EMBL/GenBank/DDBJ databases">
        <authorList>
            <person name="Zheng W."/>
        </authorList>
    </citation>
    <scope>NUCLEOTIDE SEQUENCE</scope>
    <source>
        <strain evidence="2">QDHG01</strain>
    </source>
</reference>
<keyword evidence="3" id="KW-1185">Reference proteome</keyword>
<dbReference type="EMBL" id="RRYP01010312">
    <property type="protein sequence ID" value="TNV78460.1"/>
    <property type="molecule type" value="Genomic_DNA"/>
</dbReference>
<feature type="compositionally biased region" description="Basic and acidic residues" evidence="1">
    <location>
        <begin position="134"/>
        <end position="156"/>
    </location>
</feature>
<evidence type="ECO:0000313" key="2">
    <source>
        <dbReference type="EMBL" id="TNV78460.1"/>
    </source>
</evidence>
<name>A0A8J8NQM8_HALGN</name>